<feature type="compositionally biased region" description="Low complexity" evidence="5">
    <location>
        <begin position="348"/>
        <end position="365"/>
    </location>
</feature>
<feature type="compositionally biased region" description="Acidic residues" evidence="5">
    <location>
        <begin position="13"/>
        <end position="39"/>
    </location>
</feature>
<feature type="domain" description="BTB" evidence="6">
    <location>
        <begin position="83"/>
        <end position="147"/>
    </location>
</feature>
<dbReference type="SUPFAM" id="SSF54695">
    <property type="entry name" value="POZ domain"/>
    <property type="match status" value="1"/>
</dbReference>
<evidence type="ECO:0000313" key="9">
    <source>
        <dbReference type="Proteomes" id="UP001327560"/>
    </source>
</evidence>
<name>A0AAQ3JQ81_9LILI</name>
<sequence>MKGWGELGVVDTIYEEEQENDDDEEEDEDDDDDDDDDESFNSFSLSSSAILTPSPPQYSSSLPPPPSLQSMVKEWSQEIGTKPDVLVRVHSKCFLLHREALVTRSGFFKRHLIENSAVSVSPPSKMTAETFAEIASFCYGAEVALTPGNLAALRVAAEWLEMGGGEAAGLVRRTEAYFAQEVAADAGRAVAVLRSCVRFLEGPDAEAAAAAEVAAGCAEALAAMDGGEGRWVEEMAALPVAEFGRVARSLRERLVGDHDLLYKMVDGYLRNHDGKLTEEEKNRICYNINCTKLSHYLLLHLVQNPRLPLRFVVQAMLVEQLHTRRCILDHAATASADVKPRHHRRSSSSKTRNESSCCSNSRSLSAAGDRQQLSLGAILQRDAARRRSTELRAAMEATSLRIQSLERDLAGLRQRLRWSEAKRAEMDSMRSASFRIVRPRGGEMGEGPAEAPGDGQPAVSGGGGGFGRRLVRGLKNMFRKSERVEEGNELSVGSTLGGGGGGGEEVVEVARPGHRRSCSFD</sequence>
<keyword evidence="4" id="KW-0175">Coiled coil</keyword>
<feature type="region of interest" description="Disordered" evidence="5">
    <location>
        <begin position="482"/>
        <end position="521"/>
    </location>
</feature>
<evidence type="ECO:0000256" key="4">
    <source>
        <dbReference type="SAM" id="Coils"/>
    </source>
</evidence>
<evidence type="ECO:0000256" key="1">
    <source>
        <dbReference type="ARBA" id="ARBA00004906"/>
    </source>
</evidence>
<dbReference type="AlphaFoldDB" id="A0AAQ3JQ81"/>
<feature type="region of interest" description="Disordered" evidence="5">
    <location>
        <begin position="442"/>
        <end position="465"/>
    </location>
</feature>
<reference evidence="8 9" key="1">
    <citation type="submission" date="2023-10" db="EMBL/GenBank/DDBJ databases">
        <title>Chromosome-scale genome assembly provides insights into flower coloration mechanisms of Canna indica.</title>
        <authorList>
            <person name="Li C."/>
        </authorList>
    </citation>
    <scope>NUCLEOTIDE SEQUENCE [LARGE SCALE GENOMIC DNA]</scope>
    <source>
        <tissue evidence="8">Flower</tissue>
    </source>
</reference>
<keyword evidence="9" id="KW-1185">Reference proteome</keyword>
<evidence type="ECO:0000256" key="5">
    <source>
        <dbReference type="SAM" id="MobiDB-lite"/>
    </source>
</evidence>
<evidence type="ECO:0000256" key="2">
    <source>
        <dbReference type="ARBA" id="ARBA00022786"/>
    </source>
</evidence>
<dbReference type="EMBL" id="CP136890">
    <property type="protein sequence ID" value="WOK93134.1"/>
    <property type="molecule type" value="Genomic_DNA"/>
</dbReference>
<feature type="region of interest" description="Disordered" evidence="5">
    <location>
        <begin position="337"/>
        <end position="365"/>
    </location>
</feature>
<feature type="coiled-coil region" evidence="4">
    <location>
        <begin position="388"/>
        <end position="422"/>
    </location>
</feature>
<evidence type="ECO:0000256" key="3">
    <source>
        <dbReference type="PROSITE-ProRule" id="PRU00982"/>
    </source>
</evidence>
<proteinExistence type="inferred from homology"/>
<dbReference type="InterPro" id="IPR000210">
    <property type="entry name" value="BTB/POZ_dom"/>
</dbReference>
<evidence type="ECO:0000313" key="8">
    <source>
        <dbReference type="EMBL" id="WOK93134.1"/>
    </source>
</evidence>
<gene>
    <name evidence="8" type="ORF">Cni_G01827</name>
</gene>
<dbReference type="Gene3D" id="3.30.710.10">
    <property type="entry name" value="Potassium Channel Kv1.1, Chain A"/>
    <property type="match status" value="1"/>
</dbReference>
<evidence type="ECO:0000259" key="7">
    <source>
        <dbReference type="PROSITE" id="PS51649"/>
    </source>
</evidence>
<feature type="domain" description="NPH3" evidence="7">
    <location>
        <begin position="238"/>
        <end position="322"/>
    </location>
</feature>
<dbReference type="PROSITE" id="PS51649">
    <property type="entry name" value="NPH3"/>
    <property type="match status" value="1"/>
</dbReference>
<dbReference type="Pfam" id="PF03000">
    <property type="entry name" value="NPH3"/>
    <property type="match status" value="1"/>
</dbReference>
<dbReference type="InterPro" id="IPR027356">
    <property type="entry name" value="NPH3_dom"/>
</dbReference>
<accession>A0AAQ3JQ81</accession>
<dbReference type="InterPro" id="IPR043454">
    <property type="entry name" value="NPH3/RPT2-like"/>
</dbReference>
<keyword evidence="2" id="KW-0833">Ubl conjugation pathway</keyword>
<dbReference type="PANTHER" id="PTHR32370">
    <property type="entry name" value="OS12G0117600 PROTEIN"/>
    <property type="match status" value="1"/>
</dbReference>
<feature type="region of interest" description="Disordered" evidence="5">
    <location>
        <begin position="1"/>
        <end position="69"/>
    </location>
</feature>
<organism evidence="8 9">
    <name type="scientific">Canna indica</name>
    <name type="common">Indian-shot</name>
    <dbReference type="NCBI Taxonomy" id="4628"/>
    <lineage>
        <taxon>Eukaryota</taxon>
        <taxon>Viridiplantae</taxon>
        <taxon>Streptophyta</taxon>
        <taxon>Embryophyta</taxon>
        <taxon>Tracheophyta</taxon>
        <taxon>Spermatophyta</taxon>
        <taxon>Magnoliopsida</taxon>
        <taxon>Liliopsida</taxon>
        <taxon>Zingiberales</taxon>
        <taxon>Cannaceae</taxon>
        <taxon>Canna</taxon>
    </lineage>
</organism>
<dbReference type="PROSITE" id="PS50097">
    <property type="entry name" value="BTB"/>
    <property type="match status" value="1"/>
</dbReference>
<dbReference type="Pfam" id="PF00651">
    <property type="entry name" value="BTB"/>
    <property type="match status" value="1"/>
</dbReference>
<feature type="compositionally biased region" description="Gly residues" evidence="5">
    <location>
        <begin position="495"/>
        <end position="504"/>
    </location>
</feature>
<evidence type="ECO:0000259" key="6">
    <source>
        <dbReference type="PROSITE" id="PS50097"/>
    </source>
</evidence>
<comment type="similarity">
    <text evidence="3">Belongs to the NPH3 family.</text>
</comment>
<comment type="pathway">
    <text evidence="1">Protein modification; protein ubiquitination.</text>
</comment>
<dbReference type="InterPro" id="IPR011333">
    <property type="entry name" value="SKP1/BTB/POZ_sf"/>
</dbReference>
<feature type="compositionally biased region" description="Basic residues" evidence="5">
    <location>
        <begin position="512"/>
        <end position="521"/>
    </location>
</feature>
<protein>
    <submittedName>
        <fullName evidence="8">BTB/POZ domain-containing protein</fullName>
    </submittedName>
</protein>
<feature type="compositionally biased region" description="Low complexity" evidence="5">
    <location>
        <begin position="446"/>
        <end position="459"/>
    </location>
</feature>
<dbReference type="Proteomes" id="UP001327560">
    <property type="component" value="Chromosome 1"/>
</dbReference>